<keyword evidence="7" id="KW-0732">Signal</keyword>
<accession>A0A9W8ZE62</accession>
<dbReference type="Pfam" id="PF03211">
    <property type="entry name" value="Pectate_lyase"/>
    <property type="match status" value="1"/>
</dbReference>
<reference evidence="13" key="1">
    <citation type="submission" date="2022-10" db="EMBL/GenBank/DDBJ databases">
        <title>Tapping the CABI collections for fungal endophytes: first genome assemblies for Collariella, Neodidymelliopsis, Ascochyta clinopodiicola, Didymella pomorum, Didymosphaeria variabile, Neocosmospora piperis and Neocucurbitaria cava.</title>
        <authorList>
            <person name="Hill R."/>
        </authorList>
    </citation>
    <scope>NUCLEOTIDE SEQUENCE</scope>
    <source>
        <strain evidence="13">IMI 355091</strain>
    </source>
</reference>
<dbReference type="PANTHER" id="PTHR33407:SF9">
    <property type="entry name" value="PECTATE LYASE F-RELATED"/>
    <property type="match status" value="1"/>
</dbReference>
<gene>
    <name evidence="13" type="ORF">N0V91_005950</name>
</gene>
<keyword evidence="14" id="KW-1185">Reference proteome</keyword>
<feature type="compositionally biased region" description="Acidic residues" evidence="12">
    <location>
        <begin position="558"/>
        <end position="574"/>
    </location>
</feature>
<feature type="region of interest" description="Disordered" evidence="12">
    <location>
        <begin position="503"/>
        <end position="574"/>
    </location>
</feature>
<evidence type="ECO:0000256" key="2">
    <source>
        <dbReference type="ARBA" id="ARBA00001913"/>
    </source>
</evidence>
<comment type="similarity">
    <text evidence="4">Belongs to the polysaccharide lyase 3 family.</text>
</comment>
<dbReference type="SUPFAM" id="SSF51126">
    <property type="entry name" value="Pectin lyase-like"/>
    <property type="match status" value="1"/>
</dbReference>
<dbReference type="GO" id="GO:0045490">
    <property type="term" value="P:pectin catabolic process"/>
    <property type="evidence" value="ECO:0007669"/>
    <property type="project" value="TreeGrafter"/>
</dbReference>
<evidence type="ECO:0000256" key="10">
    <source>
        <dbReference type="ARBA" id="ARBA00025679"/>
    </source>
</evidence>
<evidence type="ECO:0000256" key="8">
    <source>
        <dbReference type="ARBA" id="ARBA00022837"/>
    </source>
</evidence>
<keyword evidence="8" id="KW-0106">Calcium</keyword>
<evidence type="ECO:0000256" key="6">
    <source>
        <dbReference type="ARBA" id="ARBA00022525"/>
    </source>
</evidence>
<keyword evidence="6" id="KW-0964">Secreted</keyword>
<comment type="catalytic activity">
    <reaction evidence="1">
        <text>Eliminative cleavage of (1-&gt;4)-alpha-D-galacturonan to give oligosaccharides with 4-deoxy-alpha-D-galact-4-enuronosyl groups at their non-reducing ends.</text>
        <dbReference type="EC" id="4.2.2.2"/>
    </reaction>
</comment>
<dbReference type="AlphaFoldDB" id="A0A9W8ZE62"/>
<dbReference type="InterPro" id="IPR012334">
    <property type="entry name" value="Pectin_lyas_fold"/>
</dbReference>
<dbReference type="GO" id="GO:0030570">
    <property type="term" value="F:pectate lyase activity"/>
    <property type="evidence" value="ECO:0007669"/>
    <property type="project" value="UniProtKB-EC"/>
</dbReference>
<evidence type="ECO:0000256" key="5">
    <source>
        <dbReference type="ARBA" id="ARBA00012272"/>
    </source>
</evidence>
<evidence type="ECO:0000313" key="13">
    <source>
        <dbReference type="EMBL" id="KAJ4404257.1"/>
    </source>
</evidence>
<evidence type="ECO:0000313" key="14">
    <source>
        <dbReference type="Proteomes" id="UP001140510"/>
    </source>
</evidence>
<dbReference type="PANTHER" id="PTHR33407">
    <property type="entry name" value="PECTATE LYASE F-RELATED"/>
    <property type="match status" value="1"/>
</dbReference>
<sequence>MSRRRADAGHLTPVMDDEDGSKLIARLTSSYHILEQEAERSARWFNETRFDVVCLKKVFTRVRILDRVEFAYEGMEIGYSKFAQRYCEGSQHEMSRPFVSTMGALASTGASVRRIEIAKGKGYGAISVGRLESLAPSLKAFDGLFEGLQVLRLKLRDWRMPDEGFQLESGRLPFSVRFLAKCRNVRVLDLSFYSTLEDDAFGELVRACRFEKLDSVTLELFRVRLVSDLFQFFEPSEGCLEEVSLKSIMLDEHDLNESGQDVWKQIFHGFADEKRKFEKLQVFHAERLFLDRERCKIAVPKAVDTKTKKAVIEVKAGQVFDGLWYRCDRGSGACGGQGEGDYKDAVFHLHEGATLRNVIIGKNQAEGVHCNGHCTPEFVWWEDVCEDALNIKNDKAGSQTWVIGGGAYHGSDKIIQHNGCGTVNIINFYVEDYGKLYRSCGNCSKQRKRNIYIKSVTAKNEGELVGINSNYKDTATLKNVCADAKTKCQMYIGCAGGCEPKKAGTCSGKRQRTATSRFEVGRNPPTPPSTVRRLSSRPPASQATEAEEEQSLFVRGEDSDDPEVDDGDPNPEEVVDDVEGLSEVAAGAGEESAAAGEEAFLEPEHETIATLRYRATFGDIERNPIHLAANSMSNYKVDSLTMTGLWMWVDDVVDSQVNRRSNIEVASLVAELWFGRGTNKRDRPQKQLRRGNVRDVHDLRDLAKSLDLDTSEKLTIDFNLYLTGDPIPIPLLQLAAIAPPPPRLSQVRARTATVIQEEALEGVVAANLMGAGATLAVRDY</sequence>
<comment type="function">
    <text evidence="10">Pectinolytic enzyme consist of four classes of enzymes: pectin lyase, polygalacturonase, pectin methylesterase and rhamnogalacturonase. Among pectinolytic enzymes, pectin lyase is the most important in depolymerization of pectin, since it cleaves internal glycosidic bonds of highly methylated pectins. Favors pectate, the anion, over pectin, the methyl ester.</text>
</comment>
<evidence type="ECO:0000256" key="7">
    <source>
        <dbReference type="ARBA" id="ARBA00022729"/>
    </source>
</evidence>
<dbReference type="InterPro" id="IPR011050">
    <property type="entry name" value="Pectin_lyase_fold/virulence"/>
</dbReference>
<evidence type="ECO:0000256" key="4">
    <source>
        <dbReference type="ARBA" id="ARBA00006463"/>
    </source>
</evidence>
<evidence type="ECO:0000256" key="11">
    <source>
        <dbReference type="ARBA" id="ARBA00039895"/>
    </source>
</evidence>
<organism evidence="13 14">
    <name type="scientific">Didymella pomorum</name>
    <dbReference type="NCBI Taxonomy" id="749634"/>
    <lineage>
        <taxon>Eukaryota</taxon>
        <taxon>Fungi</taxon>
        <taxon>Dikarya</taxon>
        <taxon>Ascomycota</taxon>
        <taxon>Pezizomycotina</taxon>
        <taxon>Dothideomycetes</taxon>
        <taxon>Pleosporomycetidae</taxon>
        <taxon>Pleosporales</taxon>
        <taxon>Pleosporineae</taxon>
        <taxon>Didymellaceae</taxon>
        <taxon>Didymella</taxon>
    </lineage>
</organism>
<dbReference type="InterPro" id="IPR004898">
    <property type="entry name" value="Pectate_lyase_PlyH/PlyE-like"/>
</dbReference>
<evidence type="ECO:0000256" key="3">
    <source>
        <dbReference type="ARBA" id="ARBA00004613"/>
    </source>
</evidence>
<dbReference type="EC" id="4.2.2.2" evidence="5"/>
<dbReference type="GO" id="GO:0005576">
    <property type="term" value="C:extracellular region"/>
    <property type="evidence" value="ECO:0007669"/>
    <property type="project" value="UniProtKB-SubCell"/>
</dbReference>
<keyword evidence="9" id="KW-0456">Lyase</keyword>
<dbReference type="Gene3D" id="2.160.20.10">
    <property type="entry name" value="Single-stranded right-handed beta-helix, Pectin lyase-like"/>
    <property type="match status" value="1"/>
</dbReference>
<dbReference type="EMBL" id="JAPEVA010000044">
    <property type="protein sequence ID" value="KAJ4404257.1"/>
    <property type="molecule type" value="Genomic_DNA"/>
</dbReference>
<comment type="subcellular location">
    <subcellularLocation>
        <location evidence="3">Secreted</location>
    </subcellularLocation>
</comment>
<dbReference type="Proteomes" id="UP001140510">
    <property type="component" value="Unassembled WGS sequence"/>
</dbReference>
<protein>
    <recommendedName>
        <fullName evidence="11">Probable pectate lyase F</fullName>
        <ecNumber evidence="5">4.2.2.2</ecNumber>
    </recommendedName>
</protein>
<proteinExistence type="inferred from homology"/>
<comment type="cofactor">
    <cofactor evidence="2">
        <name>Ca(2+)</name>
        <dbReference type="ChEBI" id="CHEBI:29108"/>
    </cofactor>
</comment>
<dbReference type="OrthoDB" id="10261563at2759"/>
<evidence type="ECO:0000256" key="9">
    <source>
        <dbReference type="ARBA" id="ARBA00023239"/>
    </source>
</evidence>
<evidence type="ECO:0000256" key="12">
    <source>
        <dbReference type="SAM" id="MobiDB-lite"/>
    </source>
</evidence>
<comment type="caution">
    <text evidence="13">The sequence shown here is derived from an EMBL/GenBank/DDBJ whole genome shotgun (WGS) entry which is preliminary data.</text>
</comment>
<name>A0A9W8ZE62_9PLEO</name>
<evidence type="ECO:0000256" key="1">
    <source>
        <dbReference type="ARBA" id="ARBA00000695"/>
    </source>
</evidence>